<dbReference type="PANTHER" id="PTHR30308:SF2">
    <property type="entry name" value="SSRA-BINDING PROTEIN"/>
    <property type="match status" value="1"/>
</dbReference>
<sequence>MALVQNKKAYFNYEIIEKIEAGIELLGFEVKSLRGSRGSLDGSYITVSGTDVFLVGAHIPPYQPSNTPTSYDPYRARRLLLTKKEIASLTGFEKEKGLTIVPISVYNKGRNIKVEIGIARGKKKYDKRQTLRKRDIEREVGRKLK</sequence>
<evidence type="ECO:0000256" key="3">
    <source>
        <dbReference type="HAMAP-Rule" id="MF_00023"/>
    </source>
</evidence>
<dbReference type="Proteomes" id="UP000176512">
    <property type="component" value="Unassembled WGS sequence"/>
</dbReference>
<dbReference type="GO" id="GO:0070929">
    <property type="term" value="P:trans-translation"/>
    <property type="evidence" value="ECO:0007669"/>
    <property type="project" value="UniProtKB-UniRule"/>
</dbReference>
<dbReference type="AlphaFoldDB" id="A0A1G1YRA5"/>
<evidence type="ECO:0000256" key="1">
    <source>
        <dbReference type="ARBA" id="ARBA00022490"/>
    </source>
</evidence>
<dbReference type="HAMAP" id="MF_00023">
    <property type="entry name" value="SmpB"/>
    <property type="match status" value="1"/>
</dbReference>
<dbReference type="InterPro" id="IPR000037">
    <property type="entry name" value="SsrA-bd_prot"/>
</dbReference>
<reference evidence="4 5" key="1">
    <citation type="journal article" date="2016" name="Nat. Commun.">
        <title>Thousands of microbial genomes shed light on interconnected biogeochemical processes in an aquifer system.</title>
        <authorList>
            <person name="Anantharaman K."/>
            <person name="Brown C.T."/>
            <person name="Hug L.A."/>
            <person name="Sharon I."/>
            <person name="Castelle C.J."/>
            <person name="Probst A.J."/>
            <person name="Thomas B.C."/>
            <person name="Singh A."/>
            <person name="Wilkins M.J."/>
            <person name="Karaoz U."/>
            <person name="Brodie E.L."/>
            <person name="Williams K.H."/>
            <person name="Hubbard S.S."/>
            <person name="Banfield J.F."/>
        </authorList>
    </citation>
    <scope>NUCLEOTIDE SEQUENCE [LARGE SCALE GENOMIC DNA]</scope>
</reference>
<evidence type="ECO:0000256" key="2">
    <source>
        <dbReference type="ARBA" id="ARBA00022884"/>
    </source>
</evidence>
<comment type="function">
    <text evidence="3">Required for rescue of stalled ribosomes mediated by trans-translation. Binds to transfer-messenger RNA (tmRNA), required for stable association of tmRNA with ribosomes. tmRNA and SmpB together mimic tRNA shape, replacing the anticodon stem-loop with SmpB. tmRNA is encoded by the ssrA gene; the 2 termini fold to resemble tRNA(Ala) and it encodes a 'tag peptide', a short internal open reading frame. During trans-translation Ala-aminoacylated tmRNA acts like a tRNA, entering the A-site of stalled ribosomes, displacing the stalled mRNA. The ribosome then switches to translate the ORF on the tmRNA; the nascent peptide is terminated with the 'tag peptide' encoded by the tmRNA and targeted for degradation. The ribosome is freed to recommence translation, which seems to be the essential function of trans-translation.</text>
</comment>
<dbReference type="Gene3D" id="2.40.280.10">
    <property type="match status" value="1"/>
</dbReference>
<dbReference type="GO" id="GO:0003723">
    <property type="term" value="F:RNA binding"/>
    <property type="evidence" value="ECO:0007669"/>
    <property type="project" value="UniProtKB-UniRule"/>
</dbReference>
<name>A0A1G1YRA5_9BACT</name>
<accession>A0A1G1YRA5</accession>
<comment type="similarity">
    <text evidence="3">Belongs to the SmpB family.</text>
</comment>
<dbReference type="GO" id="GO:0005829">
    <property type="term" value="C:cytosol"/>
    <property type="evidence" value="ECO:0007669"/>
    <property type="project" value="TreeGrafter"/>
</dbReference>
<evidence type="ECO:0000313" key="4">
    <source>
        <dbReference type="EMBL" id="OGY54346.1"/>
    </source>
</evidence>
<protein>
    <recommendedName>
        <fullName evidence="3">SsrA-binding protein</fullName>
    </recommendedName>
    <alternativeName>
        <fullName evidence="3">Small protein B</fullName>
    </alternativeName>
</protein>
<dbReference type="NCBIfam" id="NF003843">
    <property type="entry name" value="PRK05422.1"/>
    <property type="match status" value="1"/>
</dbReference>
<comment type="caution">
    <text evidence="4">The sequence shown here is derived from an EMBL/GenBank/DDBJ whole genome shotgun (WGS) entry which is preliminary data.</text>
</comment>
<evidence type="ECO:0000313" key="5">
    <source>
        <dbReference type="Proteomes" id="UP000176512"/>
    </source>
</evidence>
<dbReference type="SUPFAM" id="SSF74982">
    <property type="entry name" value="Small protein B (SmpB)"/>
    <property type="match status" value="1"/>
</dbReference>
<dbReference type="InterPro" id="IPR023620">
    <property type="entry name" value="SmpB"/>
</dbReference>
<gene>
    <name evidence="3" type="primary">smpB</name>
    <name evidence="4" type="ORF">A3A24_02960</name>
</gene>
<dbReference type="CDD" id="cd09294">
    <property type="entry name" value="SmpB"/>
    <property type="match status" value="1"/>
</dbReference>
<dbReference type="NCBIfam" id="TIGR00086">
    <property type="entry name" value="smpB"/>
    <property type="match status" value="1"/>
</dbReference>
<dbReference type="PROSITE" id="PS01317">
    <property type="entry name" value="SSRP"/>
    <property type="match status" value="1"/>
</dbReference>
<keyword evidence="1 3" id="KW-0963">Cytoplasm</keyword>
<proteinExistence type="inferred from homology"/>
<dbReference type="EMBL" id="MHIP01000034">
    <property type="protein sequence ID" value="OGY54346.1"/>
    <property type="molecule type" value="Genomic_DNA"/>
</dbReference>
<comment type="subcellular location">
    <subcellularLocation>
        <location evidence="3">Cytoplasm</location>
    </subcellularLocation>
    <text evidence="3">The tmRNA-SmpB complex associates with stalled 70S ribosomes.</text>
</comment>
<dbReference type="InterPro" id="IPR020081">
    <property type="entry name" value="SsrA-bd_prot_CS"/>
</dbReference>
<dbReference type="Pfam" id="PF01668">
    <property type="entry name" value="SmpB"/>
    <property type="match status" value="1"/>
</dbReference>
<keyword evidence="2 3" id="KW-0694">RNA-binding</keyword>
<organism evidence="4 5">
    <name type="scientific">Candidatus Buchananbacteria bacterium RIFCSPLOWO2_01_FULL_46_12</name>
    <dbReference type="NCBI Taxonomy" id="1797546"/>
    <lineage>
        <taxon>Bacteria</taxon>
        <taxon>Candidatus Buchananiibacteriota</taxon>
    </lineage>
</organism>
<dbReference type="GO" id="GO:0070930">
    <property type="term" value="P:trans-translation-dependent protein tagging"/>
    <property type="evidence" value="ECO:0007669"/>
    <property type="project" value="TreeGrafter"/>
</dbReference>
<dbReference type="PANTHER" id="PTHR30308">
    <property type="entry name" value="TMRNA-BINDING COMPONENT OF TRANS-TRANSLATION TAGGING COMPLEX"/>
    <property type="match status" value="1"/>
</dbReference>